<dbReference type="EMBL" id="JARQZJ010000034">
    <property type="protein sequence ID" value="KAK9875591.1"/>
    <property type="molecule type" value="Genomic_DNA"/>
</dbReference>
<feature type="transmembrane region" description="Helical" evidence="13">
    <location>
        <begin position="417"/>
        <end position="445"/>
    </location>
</feature>
<comment type="caution">
    <text evidence="14">The sequence shown here is derived from an EMBL/GenBank/DDBJ whole genome shotgun (WGS) entry which is preliminary data.</text>
</comment>
<name>A0AAW1TVJ9_9CUCU</name>
<proteinExistence type="inferred from homology"/>
<organism evidence="14 15">
    <name type="scientific">Henosepilachna vigintioctopunctata</name>
    <dbReference type="NCBI Taxonomy" id="420089"/>
    <lineage>
        <taxon>Eukaryota</taxon>
        <taxon>Metazoa</taxon>
        <taxon>Ecdysozoa</taxon>
        <taxon>Arthropoda</taxon>
        <taxon>Hexapoda</taxon>
        <taxon>Insecta</taxon>
        <taxon>Pterygota</taxon>
        <taxon>Neoptera</taxon>
        <taxon>Endopterygota</taxon>
        <taxon>Coleoptera</taxon>
        <taxon>Polyphaga</taxon>
        <taxon>Cucujiformia</taxon>
        <taxon>Coccinelloidea</taxon>
        <taxon>Coccinellidae</taxon>
        <taxon>Epilachninae</taxon>
        <taxon>Epilachnini</taxon>
        <taxon>Henosepilachna</taxon>
    </lineage>
</organism>
<accession>A0AAW1TVJ9</accession>
<keyword evidence="7" id="KW-0915">Sodium</keyword>
<evidence type="ECO:0000256" key="4">
    <source>
        <dbReference type="ARBA" id="ARBA00022461"/>
    </source>
</evidence>
<keyword evidence="10 12" id="KW-0739">Sodium transport</keyword>
<dbReference type="GO" id="GO:0015280">
    <property type="term" value="F:ligand-gated sodium channel activity"/>
    <property type="evidence" value="ECO:0007669"/>
    <property type="project" value="TreeGrafter"/>
</dbReference>
<evidence type="ECO:0000256" key="11">
    <source>
        <dbReference type="ARBA" id="ARBA00023303"/>
    </source>
</evidence>
<keyword evidence="11 12" id="KW-0407">Ion channel</keyword>
<protein>
    <recommendedName>
        <fullName evidence="16">Sodium channel protein Nach</fullName>
    </recommendedName>
</protein>
<dbReference type="Pfam" id="PF00858">
    <property type="entry name" value="ASC"/>
    <property type="match status" value="1"/>
</dbReference>
<reference evidence="14 15" key="1">
    <citation type="submission" date="2023-03" db="EMBL/GenBank/DDBJ databases">
        <title>Genome insight into feeding habits of ladybird beetles.</title>
        <authorList>
            <person name="Li H.-S."/>
            <person name="Huang Y.-H."/>
            <person name="Pang H."/>
        </authorList>
    </citation>
    <scope>NUCLEOTIDE SEQUENCE [LARGE SCALE GENOMIC DNA]</scope>
    <source>
        <strain evidence="14">SYSU_2023b</strain>
        <tissue evidence="14">Whole body</tissue>
    </source>
</reference>
<evidence type="ECO:0000256" key="12">
    <source>
        <dbReference type="RuleBase" id="RU000679"/>
    </source>
</evidence>
<dbReference type="PANTHER" id="PTHR11690:SF237">
    <property type="entry name" value="PICKPOCKET 16-RELATED"/>
    <property type="match status" value="1"/>
</dbReference>
<evidence type="ECO:0000256" key="9">
    <source>
        <dbReference type="ARBA" id="ARBA00023136"/>
    </source>
</evidence>
<sequence>MKIVKGHVFIRRCKWYLKKYCQSTGLHGFHYITDSHTLFQSTFWSIVCVFAAAFTVFLISMQWYRYKTHRITTSIGSIMYPLDKVPFPGVTLCSSNIVFGKYYKKFENMLLHDGFSKGQILDYFENLSSLVIYDDLAPHADLKTYGRIIQALDLSGFNTENVMKEVAQPCDELITNCYWKNRKINCSYIFVRSKTQSGFCCTLNFSNNTTTGVGQKLGLQFDVDVVEEEYISAIKPYYGLDVTLHQIDVYPETRYLGTPVAMGSDVQLSVVPEVVLATDELRDMDIHIRECLFEEESTLKWNYLYTFSGCKRKCEAEHLRNQCKCTPYYYPVEDNERVCTLLDLKCMRGYFYSGSGDESCSCLPPCIKYSYKYTVNAREVKTIIGYDDSIQGSRITVYFGDDQCVMIQRSANLTWDALLASIGGVFGLCLGGSVLSIIELIYFFIKSIFCKYQEQKTPKKKNTIEKVWSPKLYVSDFKIRK</sequence>
<evidence type="ECO:0000256" key="10">
    <source>
        <dbReference type="ARBA" id="ARBA00023201"/>
    </source>
</evidence>
<gene>
    <name evidence="14" type="ORF">WA026_009394</name>
</gene>
<evidence type="ECO:0000256" key="8">
    <source>
        <dbReference type="ARBA" id="ARBA00023065"/>
    </source>
</evidence>
<dbReference type="AlphaFoldDB" id="A0AAW1TVJ9"/>
<evidence type="ECO:0000313" key="14">
    <source>
        <dbReference type="EMBL" id="KAK9875591.1"/>
    </source>
</evidence>
<evidence type="ECO:0000256" key="2">
    <source>
        <dbReference type="ARBA" id="ARBA00007193"/>
    </source>
</evidence>
<evidence type="ECO:0008006" key="16">
    <source>
        <dbReference type="Google" id="ProtNLM"/>
    </source>
</evidence>
<dbReference type="Gene3D" id="1.10.287.770">
    <property type="entry name" value="YojJ-like"/>
    <property type="match status" value="1"/>
</dbReference>
<evidence type="ECO:0000256" key="7">
    <source>
        <dbReference type="ARBA" id="ARBA00023053"/>
    </source>
</evidence>
<keyword evidence="5 12" id="KW-0812">Transmembrane</keyword>
<evidence type="ECO:0000256" key="13">
    <source>
        <dbReference type="SAM" id="Phobius"/>
    </source>
</evidence>
<keyword evidence="6 13" id="KW-1133">Transmembrane helix</keyword>
<dbReference type="PANTHER" id="PTHR11690">
    <property type="entry name" value="AMILORIDE-SENSITIVE SODIUM CHANNEL-RELATED"/>
    <property type="match status" value="1"/>
</dbReference>
<evidence type="ECO:0000256" key="5">
    <source>
        <dbReference type="ARBA" id="ARBA00022692"/>
    </source>
</evidence>
<keyword evidence="15" id="KW-1185">Reference proteome</keyword>
<keyword evidence="4 12" id="KW-0894">Sodium channel</keyword>
<evidence type="ECO:0000256" key="6">
    <source>
        <dbReference type="ARBA" id="ARBA00022989"/>
    </source>
</evidence>
<evidence type="ECO:0000313" key="15">
    <source>
        <dbReference type="Proteomes" id="UP001431783"/>
    </source>
</evidence>
<keyword evidence="9 13" id="KW-0472">Membrane</keyword>
<evidence type="ECO:0000256" key="1">
    <source>
        <dbReference type="ARBA" id="ARBA00004141"/>
    </source>
</evidence>
<keyword evidence="8 12" id="KW-0406">Ion transport</keyword>
<dbReference type="GO" id="GO:0005886">
    <property type="term" value="C:plasma membrane"/>
    <property type="evidence" value="ECO:0007669"/>
    <property type="project" value="TreeGrafter"/>
</dbReference>
<dbReference type="PRINTS" id="PR01078">
    <property type="entry name" value="AMINACHANNEL"/>
</dbReference>
<evidence type="ECO:0000256" key="3">
    <source>
        <dbReference type="ARBA" id="ARBA00022448"/>
    </source>
</evidence>
<dbReference type="Gene3D" id="2.60.470.10">
    <property type="entry name" value="Acid-sensing ion channels like domains"/>
    <property type="match status" value="1"/>
</dbReference>
<dbReference type="Proteomes" id="UP001431783">
    <property type="component" value="Unassembled WGS sequence"/>
</dbReference>
<dbReference type="InterPro" id="IPR001873">
    <property type="entry name" value="ENaC"/>
</dbReference>
<comment type="similarity">
    <text evidence="2 12">Belongs to the amiloride-sensitive sodium channel (TC 1.A.6) family.</text>
</comment>
<comment type="subcellular location">
    <subcellularLocation>
        <location evidence="1">Membrane</location>
        <topology evidence="1">Multi-pass membrane protein</topology>
    </subcellularLocation>
</comment>
<feature type="transmembrane region" description="Helical" evidence="13">
    <location>
        <begin position="43"/>
        <end position="64"/>
    </location>
</feature>
<keyword evidence="3 12" id="KW-0813">Transport</keyword>